<dbReference type="SUPFAM" id="SSF47090">
    <property type="entry name" value="PGBD-like"/>
    <property type="match status" value="1"/>
</dbReference>
<keyword evidence="5" id="KW-1185">Reference proteome</keyword>
<dbReference type="InterPro" id="IPR017853">
    <property type="entry name" value="GH"/>
</dbReference>
<comment type="caution">
    <text evidence="4">The sequence shown here is derived from an EMBL/GenBank/DDBJ whole genome shotgun (WGS) entry which is preliminary data.</text>
</comment>
<dbReference type="Pfam" id="PF01471">
    <property type="entry name" value="PG_binding_1"/>
    <property type="match status" value="1"/>
</dbReference>
<keyword evidence="2" id="KW-0378">Hydrolase</keyword>
<dbReference type="Pfam" id="PF01183">
    <property type="entry name" value="Glyco_hydro_25"/>
    <property type="match status" value="1"/>
</dbReference>
<dbReference type="PANTHER" id="PTHR34135">
    <property type="entry name" value="LYSOZYME"/>
    <property type="match status" value="1"/>
</dbReference>
<dbReference type="InterPro" id="IPR002053">
    <property type="entry name" value="Glyco_hydro_25"/>
</dbReference>
<evidence type="ECO:0000256" key="1">
    <source>
        <dbReference type="ARBA" id="ARBA00010646"/>
    </source>
</evidence>
<dbReference type="EMBL" id="JAOYFB010000041">
    <property type="protein sequence ID" value="KAK4045212.1"/>
    <property type="molecule type" value="Genomic_DNA"/>
</dbReference>
<protein>
    <recommendedName>
        <fullName evidence="3">Peptidoglycan binding-like domain-containing protein</fullName>
    </recommendedName>
</protein>
<dbReference type="Gene3D" id="1.10.101.10">
    <property type="entry name" value="PGBD-like superfamily/PGBD"/>
    <property type="match status" value="1"/>
</dbReference>
<dbReference type="PROSITE" id="PS51904">
    <property type="entry name" value="GLYCOSYL_HYDROL_F25_2"/>
    <property type="match status" value="1"/>
</dbReference>
<feature type="domain" description="Peptidoglycan binding-like" evidence="3">
    <location>
        <begin position="250"/>
        <end position="300"/>
    </location>
</feature>
<evidence type="ECO:0000313" key="5">
    <source>
        <dbReference type="Proteomes" id="UP001234178"/>
    </source>
</evidence>
<dbReference type="InterPro" id="IPR002477">
    <property type="entry name" value="Peptidoglycan-bd-like"/>
</dbReference>
<gene>
    <name evidence="4" type="ORF">OUZ56_032620</name>
</gene>
<sequence>MHQPVSESVHGLDVWEGYGPIDWAAVARSGVRFVYVRGTSAETGLDKRVRENVRGARAAGLDVGLYHVTWCGRSMPNAEATHALKLWRELREFLTLPLALDFESPPTKGRSPEQLRAQAASLCSLATMIEAGTGRTPVLYSYPSYVPAFPAAGADLSPLLRCPLWIAHYKRPGLWEPALDVDAPSLPAPWSSWAIWQYAADGSGPHAGIPAKGGVDRNVIPSVAIFEALAGRAAWPALPRAFDLGTTVGLQRALNAAGASPPLKEDGIPGAKTTAAVKAFQARAGLTADGIVGPKTRAALKAATHIRRVLKRREAAFDLQSWDLSQ</sequence>
<evidence type="ECO:0000259" key="3">
    <source>
        <dbReference type="Pfam" id="PF01471"/>
    </source>
</evidence>
<dbReference type="Proteomes" id="UP001234178">
    <property type="component" value="Unassembled WGS sequence"/>
</dbReference>
<keyword evidence="2" id="KW-0482">Metalloprotease</keyword>
<accession>A0ABR0B9F8</accession>
<dbReference type="InterPro" id="IPR036365">
    <property type="entry name" value="PGBD-like_sf"/>
</dbReference>
<reference evidence="4 5" key="1">
    <citation type="journal article" date="2023" name="Nucleic Acids Res.">
        <title>The hologenome of Daphnia magna reveals possible DNA methylation and microbiome-mediated evolution of the host genome.</title>
        <authorList>
            <person name="Chaturvedi A."/>
            <person name="Li X."/>
            <person name="Dhandapani V."/>
            <person name="Marshall H."/>
            <person name="Kissane S."/>
            <person name="Cuenca-Cambronero M."/>
            <person name="Asole G."/>
            <person name="Calvet F."/>
            <person name="Ruiz-Romero M."/>
            <person name="Marangio P."/>
            <person name="Guigo R."/>
            <person name="Rago D."/>
            <person name="Mirbahai L."/>
            <person name="Eastwood N."/>
            <person name="Colbourne J.K."/>
            <person name="Zhou J."/>
            <person name="Mallon E."/>
            <person name="Orsini L."/>
        </authorList>
    </citation>
    <scope>NUCLEOTIDE SEQUENCE [LARGE SCALE GENOMIC DNA]</scope>
    <source>
        <strain evidence="4">LRV0_1</strain>
    </source>
</reference>
<dbReference type="SUPFAM" id="SSF51445">
    <property type="entry name" value="(Trans)glycosidases"/>
    <property type="match status" value="1"/>
</dbReference>
<dbReference type="InterPro" id="IPR036366">
    <property type="entry name" value="PGBDSf"/>
</dbReference>
<keyword evidence="2" id="KW-0645">Protease</keyword>
<name>A0ABR0B9F8_9CRUS</name>
<evidence type="ECO:0000313" key="4">
    <source>
        <dbReference type="EMBL" id="KAK4045212.1"/>
    </source>
</evidence>
<dbReference type="PANTHER" id="PTHR34135:SF2">
    <property type="entry name" value="LYSOZYME"/>
    <property type="match status" value="1"/>
</dbReference>
<organism evidence="4 5">
    <name type="scientific">Daphnia magna</name>
    <dbReference type="NCBI Taxonomy" id="35525"/>
    <lineage>
        <taxon>Eukaryota</taxon>
        <taxon>Metazoa</taxon>
        <taxon>Ecdysozoa</taxon>
        <taxon>Arthropoda</taxon>
        <taxon>Crustacea</taxon>
        <taxon>Branchiopoda</taxon>
        <taxon>Diplostraca</taxon>
        <taxon>Cladocera</taxon>
        <taxon>Anomopoda</taxon>
        <taxon>Daphniidae</taxon>
        <taxon>Daphnia</taxon>
    </lineage>
</organism>
<dbReference type="CDD" id="cd00599">
    <property type="entry name" value="GH25_muramidase"/>
    <property type="match status" value="1"/>
</dbReference>
<dbReference type="Gene3D" id="3.20.20.80">
    <property type="entry name" value="Glycosidases"/>
    <property type="match status" value="1"/>
</dbReference>
<evidence type="ECO:0000256" key="2">
    <source>
        <dbReference type="ARBA" id="ARBA00023049"/>
    </source>
</evidence>
<comment type="similarity">
    <text evidence="1">Belongs to the glycosyl hydrolase 25 family.</text>
</comment>
<proteinExistence type="inferred from homology"/>